<dbReference type="Proteomes" id="UP000887569">
    <property type="component" value="Unplaced"/>
</dbReference>
<accession>A0A915ALA4</accession>
<protein>
    <submittedName>
        <fullName evidence="2">Uncharacterized protein</fullName>
    </submittedName>
</protein>
<evidence type="ECO:0000313" key="1">
    <source>
        <dbReference type="Proteomes" id="UP000887569"/>
    </source>
</evidence>
<evidence type="ECO:0000313" key="2">
    <source>
        <dbReference type="WBParaSite" id="PgR010_g101_t02"/>
    </source>
</evidence>
<organism evidence="1 2">
    <name type="scientific">Parascaris univalens</name>
    <name type="common">Nematode worm</name>
    <dbReference type="NCBI Taxonomy" id="6257"/>
    <lineage>
        <taxon>Eukaryota</taxon>
        <taxon>Metazoa</taxon>
        <taxon>Ecdysozoa</taxon>
        <taxon>Nematoda</taxon>
        <taxon>Chromadorea</taxon>
        <taxon>Rhabditida</taxon>
        <taxon>Spirurina</taxon>
        <taxon>Ascaridomorpha</taxon>
        <taxon>Ascaridoidea</taxon>
        <taxon>Ascarididae</taxon>
        <taxon>Parascaris</taxon>
    </lineage>
</organism>
<proteinExistence type="predicted"/>
<dbReference type="AlphaFoldDB" id="A0A915ALA4"/>
<keyword evidence="1" id="KW-1185">Reference proteome</keyword>
<dbReference type="WBParaSite" id="PgR010_g101_t02">
    <property type="protein sequence ID" value="PgR010_g101_t02"/>
    <property type="gene ID" value="PgR010_g101"/>
</dbReference>
<name>A0A915ALA4_PARUN</name>
<sequence length="54" mass="6287">CYLDLLRRSSARMCFLSDGDLLKLLSDINIVRSIRILKRECFPGLRDICEQRDG</sequence>
<reference evidence="2" key="1">
    <citation type="submission" date="2022-11" db="UniProtKB">
        <authorList>
            <consortium name="WormBaseParasite"/>
        </authorList>
    </citation>
    <scope>IDENTIFICATION</scope>
</reference>